<organism evidence="4 5">
    <name type="scientific">Mycobacterium colombiense</name>
    <dbReference type="NCBI Taxonomy" id="339268"/>
    <lineage>
        <taxon>Bacteria</taxon>
        <taxon>Bacillati</taxon>
        <taxon>Actinomycetota</taxon>
        <taxon>Actinomycetes</taxon>
        <taxon>Mycobacteriales</taxon>
        <taxon>Mycobacteriaceae</taxon>
        <taxon>Mycobacterium</taxon>
        <taxon>Mycobacterium avium complex (MAC)</taxon>
    </lineage>
</organism>
<gene>
    <name evidence="4" type="ORF">A5628_02610</name>
</gene>
<evidence type="ECO:0000256" key="2">
    <source>
        <dbReference type="ARBA" id="ARBA00023002"/>
    </source>
</evidence>
<dbReference type="InterPro" id="IPR004378">
    <property type="entry name" value="F420H2_quin_Rdtase"/>
</dbReference>
<dbReference type="Pfam" id="PF04075">
    <property type="entry name" value="F420H2_quin_red"/>
    <property type="match status" value="1"/>
</dbReference>
<comment type="similarity">
    <text evidence="1">Belongs to the F420H(2)-dependent quinone reductase family.</text>
</comment>
<evidence type="ECO:0000256" key="3">
    <source>
        <dbReference type="ARBA" id="ARBA00049106"/>
    </source>
</evidence>
<dbReference type="GO" id="GO:0070967">
    <property type="term" value="F:coenzyme F420 binding"/>
    <property type="evidence" value="ECO:0007669"/>
    <property type="project" value="TreeGrafter"/>
</dbReference>
<dbReference type="NCBIfam" id="TIGR00026">
    <property type="entry name" value="hi_GC_TIGR00026"/>
    <property type="match status" value="1"/>
</dbReference>
<evidence type="ECO:0000256" key="1">
    <source>
        <dbReference type="ARBA" id="ARBA00008710"/>
    </source>
</evidence>
<dbReference type="Proteomes" id="UP000093894">
    <property type="component" value="Unassembled WGS sequence"/>
</dbReference>
<comment type="caution">
    <text evidence="4">The sequence shown here is derived from an EMBL/GenBank/DDBJ whole genome shotgun (WGS) entry which is preliminary data.</text>
</comment>
<comment type="catalytic activity">
    <reaction evidence="3">
        <text>oxidized coenzyme F420-(gamma-L-Glu)(n) + a quinol + H(+) = reduced coenzyme F420-(gamma-L-Glu)(n) + a quinone</text>
        <dbReference type="Rhea" id="RHEA:39663"/>
        <dbReference type="Rhea" id="RHEA-COMP:12939"/>
        <dbReference type="Rhea" id="RHEA-COMP:14378"/>
        <dbReference type="ChEBI" id="CHEBI:15378"/>
        <dbReference type="ChEBI" id="CHEBI:24646"/>
        <dbReference type="ChEBI" id="CHEBI:132124"/>
        <dbReference type="ChEBI" id="CHEBI:133980"/>
        <dbReference type="ChEBI" id="CHEBI:139511"/>
    </reaction>
</comment>
<protein>
    <submittedName>
        <fullName evidence="4">Nitroreductase</fullName>
    </submittedName>
</protein>
<sequence length="144" mass="15811">MSEPGYTPPDLLLVGEDHVRAYRETGGETGYLWNGVPTLLLTVTGRRTGRELTSALIFGRDGDDYLVVASMGGAPRHPSWYLNLQANPAAGIQVQADELAVVARTASAAEKPRLWKIMTDVWPNYDVYQSRTDRDIPVVLLTPA</sequence>
<reference evidence="4 5" key="1">
    <citation type="submission" date="2016-06" db="EMBL/GenBank/DDBJ databases">
        <authorList>
            <person name="Sutton G."/>
            <person name="Brinkac L."/>
            <person name="Sanka R."/>
            <person name="Adams M."/>
            <person name="Lau E."/>
            <person name="Garcia-Basteiro A."/>
            <person name="Lopez-Varela E."/>
            <person name="Palencia S."/>
        </authorList>
    </citation>
    <scope>NUCLEOTIDE SEQUENCE [LARGE SCALE GENOMIC DNA]</scope>
    <source>
        <strain evidence="4 5">1164983.0</strain>
    </source>
</reference>
<dbReference type="InterPro" id="IPR012349">
    <property type="entry name" value="Split_barrel_FMN-bd"/>
</dbReference>
<dbReference type="GO" id="GO:0016491">
    <property type="term" value="F:oxidoreductase activity"/>
    <property type="evidence" value="ECO:0007669"/>
    <property type="project" value="UniProtKB-KW"/>
</dbReference>
<dbReference type="AlphaFoldDB" id="A0A853M8S7"/>
<evidence type="ECO:0000313" key="4">
    <source>
        <dbReference type="EMBL" id="OBJ63319.1"/>
    </source>
</evidence>
<proteinExistence type="inferred from homology"/>
<accession>A0A853M8S7</accession>
<dbReference type="Gene3D" id="2.30.110.10">
    <property type="entry name" value="Electron Transport, Fmn-binding Protein, Chain A"/>
    <property type="match status" value="1"/>
</dbReference>
<dbReference type="EMBL" id="LZLG01000024">
    <property type="protein sequence ID" value="OBJ63319.1"/>
    <property type="molecule type" value="Genomic_DNA"/>
</dbReference>
<evidence type="ECO:0000313" key="5">
    <source>
        <dbReference type="Proteomes" id="UP000093894"/>
    </source>
</evidence>
<name>A0A853M8S7_9MYCO</name>
<keyword evidence="2" id="KW-0560">Oxidoreductase</keyword>
<dbReference type="PANTHER" id="PTHR39428:SF3">
    <property type="entry name" value="DEAZAFLAVIN-DEPENDENT NITROREDUCTASE"/>
    <property type="match status" value="1"/>
</dbReference>
<dbReference type="PANTHER" id="PTHR39428">
    <property type="entry name" value="F420H(2)-DEPENDENT QUINONE REDUCTASE RV1261C"/>
    <property type="match status" value="1"/>
</dbReference>
<dbReference type="GO" id="GO:0005886">
    <property type="term" value="C:plasma membrane"/>
    <property type="evidence" value="ECO:0007669"/>
    <property type="project" value="TreeGrafter"/>
</dbReference>